<dbReference type="PANTHER" id="PTHR10640:SF7">
    <property type="entry name" value="METHYLTHIORIBULOSE-1-PHOSPHATE DEHYDRATASE"/>
    <property type="match status" value="1"/>
</dbReference>
<dbReference type="VEuPathDB" id="VectorBase:LDEU005034"/>
<protein>
    <submittedName>
        <fullName evidence="1">Methylthioribulose-1-phosphate dehydratase-like protein</fullName>
    </submittedName>
</protein>
<dbReference type="EMBL" id="NCKV01002321">
    <property type="protein sequence ID" value="RWS27005.1"/>
    <property type="molecule type" value="Genomic_DNA"/>
</dbReference>
<dbReference type="GO" id="GO:0019509">
    <property type="term" value="P:L-methionine salvage from methylthioadenosine"/>
    <property type="evidence" value="ECO:0007669"/>
    <property type="project" value="TreeGrafter"/>
</dbReference>
<gene>
    <name evidence="1" type="ORF">B4U80_10348</name>
</gene>
<dbReference type="InterPro" id="IPR036409">
    <property type="entry name" value="Aldolase_II/adducin_N_sf"/>
</dbReference>
<dbReference type="GO" id="GO:0005737">
    <property type="term" value="C:cytoplasm"/>
    <property type="evidence" value="ECO:0007669"/>
    <property type="project" value="TreeGrafter"/>
</dbReference>
<dbReference type="STRING" id="299467.A0A443SHP4"/>
<dbReference type="Proteomes" id="UP000288716">
    <property type="component" value="Unassembled WGS sequence"/>
</dbReference>
<name>A0A443SHP4_9ACAR</name>
<dbReference type="AlphaFoldDB" id="A0A443SHP4"/>
<reference evidence="1 2" key="1">
    <citation type="journal article" date="2018" name="Gigascience">
        <title>Genomes of trombidid mites reveal novel predicted allergens and laterally-transferred genes associated with secondary metabolism.</title>
        <authorList>
            <person name="Dong X."/>
            <person name="Chaisiri K."/>
            <person name="Xia D."/>
            <person name="Armstrong S.D."/>
            <person name="Fang Y."/>
            <person name="Donnelly M.J."/>
            <person name="Kadowaki T."/>
            <person name="McGarry J.W."/>
            <person name="Darby A.C."/>
            <person name="Makepeace B.L."/>
        </authorList>
    </citation>
    <scope>NUCLEOTIDE SEQUENCE [LARGE SCALE GENOMIC DNA]</scope>
    <source>
        <strain evidence="1">UoL-UT</strain>
    </source>
</reference>
<dbReference type="SUPFAM" id="SSF53639">
    <property type="entry name" value="AraD/HMP-PK domain-like"/>
    <property type="match status" value="1"/>
</dbReference>
<dbReference type="GO" id="GO:0046570">
    <property type="term" value="F:methylthioribulose 1-phosphate dehydratase activity"/>
    <property type="evidence" value="ECO:0007669"/>
    <property type="project" value="TreeGrafter"/>
</dbReference>
<keyword evidence="2" id="KW-1185">Reference proteome</keyword>
<proteinExistence type="predicted"/>
<evidence type="ECO:0000313" key="2">
    <source>
        <dbReference type="Proteomes" id="UP000288716"/>
    </source>
</evidence>
<accession>A0A443SHP4</accession>
<dbReference type="PANTHER" id="PTHR10640">
    <property type="entry name" value="METHYLTHIORIBULOSE-1-PHOSPHATE DEHYDRATASE"/>
    <property type="match status" value="1"/>
</dbReference>
<organism evidence="1 2">
    <name type="scientific">Leptotrombidium deliense</name>
    <dbReference type="NCBI Taxonomy" id="299467"/>
    <lineage>
        <taxon>Eukaryota</taxon>
        <taxon>Metazoa</taxon>
        <taxon>Ecdysozoa</taxon>
        <taxon>Arthropoda</taxon>
        <taxon>Chelicerata</taxon>
        <taxon>Arachnida</taxon>
        <taxon>Acari</taxon>
        <taxon>Acariformes</taxon>
        <taxon>Trombidiformes</taxon>
        <taxon>Prostigmata</taxon>
        <taxon>Anystina</taxon>
        <taxon>Parasitengona</taxon>
        <taxon>Trombiculoidea</taxon>
        <taxon>Trombiculidae</taxon>
        <taxon>Leptotrombidium</taxon>
    </lineage>
</organism>
<comment type="caution">
    <text evidence="1">The sequence shown here is derived from an EMBL/GenBank/DDBJ whole genome shotgun (WGS) entry which is preliminary data.</text>
</comment>
<sequence length="67" mass="7481">MDGTCLEEPCASKKLPQSECTLLFMNAYRLRDAGDVIHSHSIHTNLVILLFAGSEFTIKNQEMLKGI</sequence>
<evidence type="ECO:0000313" key="1">
    <source>
        <dbReference type="EMBL" id="RWS27005.1"/>
    </source>
</evidence>
<dbReference type="OrthoDB" id="191080at2759"/>
<dbReference type="Gene3D" id="3.40.225.10">
    <property type="entry name" value="Class II aldolase/adducin N-terminal domain"/>
    <property type="match status" value="1"/>
</dbReference>